<keyword evidence="1" id="KW-0479">Metal-binding</keyword>
<dbReference type="EMBL" id="BFEA01000003">
    <property type="protein sequence ID" value="GBG59228.1"/>
    <property type="molecule type" value="Genomic_DNA"/>
</dbReference>
<evidence type="ECO:0000256" key="1">
    <source>
        <dbReference type="PROSITE-ProRule" id="PRU00502"/>
    </source>
</evidence>
<evidence type="ECO:0000313" key="4">
    <source>
        <dbReference type="Proteomes" id="UP000265515"/>
    </source>
</evidence>
<accession>A0A388JN70</accession>
<protein>
    <recommendedName>
        <fullName evidence="2">UBP-type domain-containing protein</fullName>
    </recommendedName>
</protein>
<gene>
    <name evidence="3" type="ORF">CBR_g32245</name>
</gene>
<comment type="caution">
    <text evidence="3">The sequence shown here is derived from an EMBL/GenBank/DDBJ whole genome shotgun (WGS) entry which is preliminary data.</text>
</comment>
<dbReference type="STRING" id="69332.A0A388JN70"/>
<dbReference type="PROSITE" id="PS50271">
    <property type="entry name" value="ZF_UBP"/>
    <property type="match status" value="1"/>
</dbReference>
<keyword evidence="1" id="KW-0863">Zinc-finger</keyword>
<dbReference type="OrthoDB" id="424012at2759"/>
<dbReference type="SUPFAM" id="SSF57850">
    <property type="entry name" value="RING/U-box"/>
    <property type="match status" value="1"/>
</dbReference>
<dbReference type="PANTHER" id="PTHR47665">
    <property type="entry name" value="HISTONE DEACETYLASE-LIKE PROTEIN"/>
    <property type="match status" value="1"/>
</dbReference>
<reference evidence="3 4" key="1">
    <citation type="journal article" date="2018" name="Cell">
        <title>The Chara Genome: Secondary Complexity and Implications for Plant Terrestrialization.</title>
        <authorList>
            <person name="Nishiyama T."/>
            <person name="Sakayama H."/>
            <person name="Vries J.D."/>
            <person name="Buschmann H."/>
            <person name="Saint-Marcoux D."/>
            <person name="Ullrich K.K."/>
            <person name="Haas F.B."/>
            <person name="Vanderstraeten L."/>
            <person name="Becker D."/>
            <person name="Lang D."/>
            <person name="Vosolsobe S."/>
            <person name="Rombauts S."/>
            <person name="Wilhelmsson P.K.I."/>
            <person name="Janitza P."/>
            <person name="Kern R."/>
            <person name="Heyl A."/>
            <person name="Rumpler F."/>
            <person name="Villalobos L.I.A.C."/>
            <person name="Clay J.M."/>
            <person name="Skokan R."/>
            <person name="Toyoda A."/>
            <person name="Suzuki Y."/>
            <person name="Kagoshima H."/>
            <person name="Schijlen E."/>
            <person name="Tajeshwar N."/>
            <person name="Catarino B."/>
            <person name="Hetherington A.J."/>
            <person name="Saltykova A."/>
            <person name="Bonnot C."/>
            <person name="Breuninger H."/>
            <person name="Symeonidi A."/>
            <person name="Radhakrishnan G.V."/>
            <person name="Van Nieuwerburgh F."/>
            <person name="Deforce D."/>
            <person name="Chang C."/>
            <person name="Karol K.G."/>
            <person name="Hedrich R."/>
            <person name="Ulvskov P."/>
            <person name="Glockner G."/>
            <person name="Delwiche C.F."/>
            <person name="Petrasek J."/>
            <person name="Van de Peer Y."/>
            <person name="Friml J."/>
            <person name="Beilby M."/>
            <person name="Dolan L."/>
            <person name="Kohara Y."/>
            <person name="Sugano S."/>
            <person name="Fujiyama A."/>
            <person name="Delaux P.-M."/>
            <person name="Quint M."/>
            <person name="TheiBen G."/>
            <person name="Hagemann M."/>
            <person name="Harholt J."/>
            <person name="Dunand C."/>
            <person name="Zachgo S."/>
            <person name="Langdale J."/>
            <person name="Maumus F."/>
            <person name="Straeten D.V.D."/>
            <person name="Gould S.B."/>
            <person name="Rensing S.A."/>
        </authorList>
    </citation>
    <scope>NUCLEOTIDE SEQUENCE [LARGE SCALE GENOMIC DNA]</scope>
    <source>
        <strain evidence="3 4">S276</strain>
    </source>
</reference>
<dbReference type="Pfam" id="PF02148">
    <property type="entry name" value="zf-UBP"/>
    <property type="match status" value="1"/>
</dbReference>
<dbReference type="AlphaFoldDB" id="A0A388JN70"/>
<dbReference type="OMA" id="NRCQHPS"/>
<dbReference type="Gene3D" id="3.30.40.10">
    <property type="entry name" value="Zinc/RING finger domain, C3HC4 (zinc finger)"/>
    <property type="match status" value="1"/>
</dbReference>
<dbReference type="GO" id="GO:0008270">
    <property type="term" value="F:zinc ion binding"/>
    <property type="evidence" value="ECO:0007669"/>
    <property type="project" value="UniProtKB-KW"/>
</dbReference>
<dbReference type="InterPro" id="IPR001607">
    <property type="entry name" value="Znf_UBP"/>
</dbReference>
<sequence length="166" mass="18729">MEENRKGKAVALDEPDENDMTAGVPGAFEALRQSHEDAALARALQAEMDGQESGWVEARTSCPHAWSVCEAAIELPRFDAVCEKCGDQSENWVCLTCKKVYCGRYVNMHMLEHQEECGHPVVLGFRDLSCWCHLCSSYLDGQLIQEVEPFFNMYHLMKFGSLPIPR</sequence>
<evidence type="ECO:0000259" key="2">
    <source>
        <dbReference type="PROSITE" id="PS50271"/>
    </source>
</evidence>
<evidence type="ECO:0000313" key="3">
    <source>
        <dbReference type="EMBL" id="GBG59228.1"/>
    </source>
</evidence>
<dbReference type="SMART" id="SM00290">
    <property type="entry name" value="ZnF_UBP"/>
    <property type="match status" value="1"/>
</dbReference>
<name>A0A388JN70_CHABU</name>
<dbReference type="InterPro" id="IPR013083">
    <property type="entry name" value="Znf_RING/FYVE/PHD"/>
</dbReference>
<organism evidence="3 4">
    <name type="scientific">Chara braunii</name>
    <name type="common">Braun's stonewort</name>
    <dbReference type="NCBI Taxonomy" id="69332"/>
    <lineage>
        <taxon>Eukaryota</taxon>
        <taxon>Viridiplantae</taxon>
        <taxon>Streptophyta</taxon>
        <taxon>Charophyceae</taxon>
        <taxon>Charales</taxon>
        <taxon>Characeae</taxon>
        <taxon>Chara</taxon>
    </lineage>
</organism>
<dbReference type="PANTHER" id="PTHR47665:SF1">
    <property type="entry name" value="HISTONE DEACETYLASE-LIKE PROTEIN"/>
    <property type="match status" value="1"/>
</dbReference>
<dbReference type="Proteomes" id="UP000265515">
    <property type="component" value="Unassembled WGS sequence"/>
</dbReference>
<keyword evidence="1" id="KW-0862">Zinc</keyword>
<proteinExistence type="predicted"/>
<feature type="domain" description="UBP-type" evidence="2">
    <location>
        <begin position="60"/>
        <end position="160"/>
    </location>
</feature>
<keyword evidence="4" id="KW-1185">Reference proteome</keyword>
<dbReference type="Gramene" id="GBG59228">
    <property type="protein sequence ID" value="GBG59228"/>
    <property type="gene ID" value="CBR_g32245"/>
</dbReference>